<protein>
    <submittedName>
        <fullName evidence="3">Phosphoglycerate mutase-like protein</fullName>
    </submittedName>
</protein>
<sequence length="202" mass="22193">MQGQLDTKLNAAGIEQARLAASALEEVPFQKAFSSDLDRAAKTADIILQKHPGVPLDKHEALRERNLGDWQGQKLEGRSSTAPWNAEQLNDFNLRAERWWNSIILTYVESLVREDPMHRKADLPANVLVVSHGGYISRLIANLLGSGKMKCAEGVVVHGKCRNASISVIDILESGEAALVSYSDTTHLKVDLVQTNADVIDQ</sequence>
<dbReference type="Pfam" id="PF00300">
    <property type="entry name" value="His_Phos_1"/>
    <property type="match status" value="1"/>
</dbReference>
<dbReference type="STRING" id="1314783.A0A165RXB8"/>
<keyword evidence="4" id="KW-1185">Reference proteome</keyword>
<proteinExistence type="predicted"/>
<evidence type="ECO:0000313" key="4">
    <source>
        <dbReference type="Proteomes" id="UP000076727"/>
    </source>
</evidence>
<accession>A0A165RXB8</accession>
<dbReference type="GO" id="GO:0004331">
    <property type="term" value="F:fructose-2,6-bisphosphate 2-phosphatase activity"/>
    <property type="evidence" value="ECO:0007669"/>
    <property type="project" value="TreeGrafter"/>
</dbReference>
<reference evidence="3 4" key="1">
    <citation type="journal article" date="2016" name="Mol. Biol. Evol.">
        <title>Comparative Genomics of Early-Diverging Mushroom-Forming Fungi Provides Insights into the Origins of Lignocellulose Decay Capabilities.</title>
        <authorList>
            <person name="Nagy L.G."/>
            <person name="Riley R."/>
            <person name="Tritt A."/>
            <person name="Adam C."/>
            <person name="Daum C."/>
            <person name="Floudas D."/>
            <person name="Sun H."/>
            <person name="Yadav J.S."/>
            <person name="Pangilinan J."/>
            <person name="Larsson K.H."/>
            <person name="Matsuura K."/>
            <person name="Barry K."/>
            <person name="Labutti K."/>
            <person name="Kuo R."/>
            <person name="Ohm R.A."/>
            <person name="Bhattacharya S.S."/>
            <person name="Shirouzu T."/>
            <person name="Yoshinaga Y."/>
            <person name="Martin F.M."/>
            <person name="Grigoriev I.V."/>
            <person name="Hibbett D.S."/>
        </authorList>
    </citation>
    <scope>NUCLEOTIDE SEQUENCE [LARGE SCALE GENOMIC DNA]</scope>
    <source>
        <strain evidence="3 4">L-15889</strain>
    </source>
</reference>
<name>A0A165RXB8_9APHY</name>
<dbReference type="CDD" id="cd07067">
    <property type="entry name" value="HP_PGM_like"/>
    <property type="match status" value="1"/>
</dbReference>
<dbReference type="InterPro" id="IPR029033">
    <property type="entry name" value="His_PPase_superfam"/>
</dbReference>
<dbReference type="GO" id="GO:0005829">
    <property type="term" value="C:cytosol"/>
    <property type="evidence" value="ECO:0007669"/>
    <property type="project" value="TreeGrafter"/>
</dbReference>
<dbReference type="PANTHER" id="PTHR46517:SF1">
    <property type="entry name" value="FRUCTOSE-2,6-BISPHOSPHATASE TIGAR"/>
    <property type="match status" value="1"/>
</dbReference>
<dbReference type="EMBL" id="KV429046">
    <property type="protein sequence ID" value="KZT71269.1"/>
    <property type="molecule type" value="Genomic_DNA"/>
</dbReference>
<keyword evidence="1" id="KW-0378">Hydrolase</keyword>
<dbReference type="GO" id="GO:0045820">
    <property type="term" value="P:negative regulation of glycolytic process"/>
    <property type="evidence" value="ECO:0007669"/>
    <property type="project" value="TreeGrafter"/>
</dbReference>
<gene>
    <name evidence="3" type="ORF">DAEQUDRAFT_724214</name>
</gene>
<dbReference type="GO" id="GO:0043456">
    <property type="term" value="P:regulation of pentose-phosphate shunt"/>
    <property type="evidence" value="ECO:0007669"/>
    <property type="project" value="TreeGrafter"/>
</dbReference>
<dbReference type="AlphaFoldDB" id="A0A165RXB8"/>
<dbReference type="Proteomes" id="UP000076727">
    <property type="component" value="Unassembled WGS sequence"/>
</dbReference>
<evidence type="ECO:0000256" key="2">
    <source>
        <dbReference type="PIRSR" id="PIRSR613078-2"/>
    </source>
</evidence>
<dbReference type="Gene3D" id="3.40.50.1240">
    <property type="entry name" value="Phosphoglycerate mutase-like"/>
    <property type="match status" value="1"/>
</dbReference>
<dbReference type="SUPFAM" id="SSF53254">
    <property type="entry name" value="Phosphoglycerate mutase-like"/>
    <property type="match status" value="1"/>
</dbReference>
<dbReference type="OrthoDB" id="354304at2759"/>
<dbReference type="PANTHER" id="PTHR46517">
    <property type="entry name" value="FRUCTOSE-2,6-BISPHOSPHATASE TIGAR"/>
    <property type="match status" value="1"/>
</dbReference>
<feature type="binding site" evidence="2">
    <location>
        <position position="39"/>
    </location>
    <ligand>
        <name>substrate</name>
    </ligand>
</feature>
<dbReference type="InterPro" id="IPR051695">
    <property type="entry name" value="Phosphoglycerate_Mutase"/>
</dbReference>
<evidence type="ECO:0000256" key="1">
    <source>
        <dbReference type="ARBA" id="ARBA00022801"/>
    </source>
</evidence>
<organism evidence="3 4">
    <name type="scientific">Daedalea quercina L-15889</name>
    <dbReference type="NCBI Taxonomy" id="1314783"/>
    <lineage>
        <taxon>Eukaryota</taxon>
        <taxon>Fungi</taxon>
        <taxon>Dikarya</taxon>
        <taxon>Basidiomycota</taxon>
        <taxon>Agaricomycotina</taxon>
        <taxon>Agaricomycetes</taxon>
        <taxon>Polyporales</taxon>
        <taxon>Fomitopsis</taxon>
    </lineage>
</organism>
<dbReference type="InterPro" id="IPR013078">
    <property type="entry name" value="His_Pase_superF_clade-1"/>
</dbReference>
<evidence type="ECO:0000313" key="3">
    <source>
        <dbReference type="EMBL" id="KZT71269.1"/>
    </source>
</evidence>